<gene>
    <name evidence="4" type="ORF">BT63DRAFT_68610</name>
</gene>
<dbReference type="PANTHER" id="PTHR38111">
    <property type="entry name" value="ZN(2)-C6 FUNGAL-TYPE DOMAIN-CONTAINING PROTEIN-RELATED"/>
    <property type="match status" value="1"/>
</dbReference>
<feature type="compositionally biased region" description="Basic and acidic residues" evidence="2">
    <location>
        <begin position="49"/>
        <end position="61"/>
    </location>
</feature>
<evidence type="ECO:0000313" key="4">
    <source>
        <dbReference type="EMBL" id="KAF2665573.1"/>
    </source>
</evidence>
<keyword evidence="1" id="KW-0539">Nucleus</keyword>
<dbReference type="GO" id="GO:0000981">
    <property type="term" value="F:DNA-binding transcription factor activity, RNA polymerase II-specific"/>
    <property type="evidence" value="ECO:0007669"/>
    <property type="project" value="InterPro"/>
</dbReference>
<dbReference type="SUPFAM" id="SSF57701">
    <property type="entry name" value="Zn2/Cys6 DNA-binding domain"/>
    <property type="match status" value="1"/>
</dbReference>
<feature type="compositionally biased region" description="Low complexity" evidence="2">
    <location>
        <begin position="78"/>
        <end position="94"/>
    </location>
</feature>
<dbReference type="OrthoDB" id="3525185at2759"/>
<dbReference type="Proteomes" id="UP000799302">
    <property type="component" value="Unassembled WGS sequence"/>
</dbReference>
<dbReference type="CDD" id="cd00067">
    <property type="entry name" value="GAL4"/>
    <property type="match status" value="1"/>
</dbReference>
<dbReference type="GO" id="GO:0008270">
    <property type="term" value="F:zinc ion binding"/>
    <property type="evidence" value="ECO:0007669"/>
    <property type="project" value="InterPro"/>
</dbReference>
<feature type="region of interest" description="Disordered" evidence="2">
    <location>
        <begin position="467"/>
        <end position="491"/>
    </location>
</feature>
<feature type="compositionally biased region" description="Basic residues" evidence="2">
    <location>
        <begin position="62"/>
        <end position="75"/>
    </location>
</feature>
<dbReference type="PROSITE" id="PS50048">
    <property type="entry name" value="ZN2_CY6_FUNGAL_2"/>
    <property type="match status" value="1"/>
</dbReference>
<evidence type="ECO:0000313" key="5">
    <source>
        <dbReference type="Proteomes" id="UP000799302"/>
    </source>
</evidence>
<sequence length="537" mass="60225">MVNVAGRSKGCNTCRRRKKGCDLQRPSCLRCTKDGHVCEGYERKTEFVYHEAPPEDGSDRLRIKRNPPQHPRYKPKPQSQNFETTTSSFSQQSMSLSSEATHSALVGAFLDLYSPTASFQPNARSPDDYIRGWANMVMSESKDSIILSNSLRAISLCCLSNKNNNNTMMHHGAQLYGKSLLQLNRVLQSPKTAAKDTTILSACMLLGSYEQFNKLNHENPWAKAMNWIAHTEGVASIFQMRGPEQTTSPEALQLFRMSRQSQFAYSLTLQKASVFASEVWCTIPWRNDQKTLKDLLYDILLQIPNAMEKGRLATPSNNIETYLEIITDYLEIHSRLEQWFTTLTKQISKQNFFSEDIESLAADEYMSHGVGIAQSTVMFWTGMVIVHMGLSDFANRIRANGRAQDLPLAYMVYENTANPRKYIDSILASVKYFLNPSNGIASLQCITVPVGTAIHFFMSSQASKASNVQPQVSQGDAEGNQNSADSTRKEPLDKLMQYPEARELSKQVFESVETNPWANSLGSFLIGMGVKSGVVFD</sequence>
<feature type="region of interest" description="Disordered" evidence="2">
    <location>
        <begin position="49"/>
        <end position="94"/>
    </location>
</feature>
<evidence type="ECO:0000259" key="3">
    <source>
        <dbReference type="PROSITE" id="PS50048"/>
    </source>
</evidence>
<dbReference type="SMART" id="SM00066">
    <property type="entry name" value="GAL4"/>
    <property type="match status" value="1"/>
</dbReference>
<dbReference type="InterPro" id="IPR001138">
    <property type="entry name" value="Zn2Cys6_DnaBD"/>
</dbReference>
<evidence type="ECO:0000256" key="2">
    <source>
        <dbReference type="SAM" id="MobiDB-lite"/>
    </source>
</evidence>
<dbReference type="PROSITE" id="PS00463">
    <property type="entry name" value="ZN2_CY6_FUNGAL_1"/>
    <property type="match status" value="1"/>
</dbReference>
<name>A0A6A6U2T3_9PEZI</name>
<proteinExistence type="predicted"/>
<dbReference type="EMBL" id="MU004240">
    <property type="protein sequence ID" value="KAF2665573.1"/>
    <property type="molecule type" value="Genomic_DNA"/>
</dbReference>
<dbReference type="Pfam" id="PF00172">
    <property type="entry name" value="Zn_clus"/>
    <property type="match status" value="1"/>
</dbReference>
<reference evidence="4" key="1">
    <citation type="journal article" date="2020" name="Stud. Mycol.">
        <title>101 Dothideomycetes genomes: a test case for predicting lifestyles and emergence of pathogens.</title>
        <authorList>
            <person name="Haridas S."/>
            <person name="Albert R."/>
            <person name="Binder M."/>
            <person name="Bloem J."/>
            <person name="Labutti K."/>
            <person name="Salamov A."/>
            <person name="Andreopoulos B."/>
            <person name="Baker S."/>
            <person name="Barry K."/>
            <person name="Bills G."/>
            <person name="Bluhm B."/>
            <person name="Cannon C."/>
            <person name="Castanera R."/>
            <person name="Culley D."/>
            <person name="Daum C."/>
            <person name="Ezra D."/>
            <person name="Gonzalez J."/>
            <person name="Henrissat B."/>
            <person name="Kuo A."/>
            <person name="Liang C."/>
            <person name="Lipzen A."/>
            <person name="Lutzoni F."/>
            <person name="Magnuson J."/>
            <person name="Mondo S."/>
            <person name="Nolan M."/>
            <person name="Ohm R."/>
            <person name="Pangilinan J."/>
            <person name="Park H.-J."/>
            <person name="Ramirez L."/>
            <person name="Alfaro M."/>
            <person name="Sun H."/>
            <person name="Tritt A."/>
            <person name="Yoshinaga Y."/>
            <person name="Zwiers L.-H."/>
            <person name="Turgeon B."/>
            <person name="Goodwin S."/>
            <person name="Spatafora J."/>
            <person name="Crous P."/>
            <person name="Grigoriev I."/>
        </authorList>
    </citation>
    <scope>NUCLEOTIDE SEQUENCE</scope>
    <source>
        <strain evidence="4">CBS 115976</strain>
    </source>
</reference>
<dbReference type="AlphaFoldDB" id="A0A6A6U2T3"/>
<organism evidence="4 5">
    <name type="scientific">Microthyrium microscopicum</name>
    <dbReference type="NCBI Taxonomy" id="703497"/>
    <lineage>
        <taxon>Eukaryota</taxon>
        <taxon>Fungi</taxon>
        <taxon>Dikarya</taxon>
        <taxon>Ascomycota</taxon>
        <taxon>Pezizomycotina</taxon>
        <taxon>Dothideomycetes</taxon>
        <taxon>Dothideomycetes incertae sedis</taxon>
        <taxon>Microthyriales</taxon>
        <taxon>Microthyriaceae</taxon>
        <taxon>Microthyrium</taxon>
    </lineage>
</organism>
<dbReference type="PANTHER" id="PTHR38111:SF11">
    <property type="entry name" value="TRANSCRIPTION FACTOR DOMAIN-CONTAINING PROTEIN-RELATED"/>
    <property type="match status" value="1"/>
</dbReference>
<feature type="domain" description="Zn(2)-C6 fungal-type" evidence="3">
    <location>
        <begin position="10"/>
        <end position="38"/>
    </location>
</feature>
<keyword evidence="5" id="KW-1185">Reference proteome</keyword>
<dbReference type="Pfam" id="PF11951">
    <property type="entry name" value="Fungal_trans_2"/>
    <property type="match status" value="1"/>
</dbReference>
<dbReference type="InterPro" id="IPR036864">
    <property type="entry name" value="Zn2-C6_fun-type_DNA-bd_sf"/>
</dbReference>
<dbReference type="Gene3D" id="4.10.240.10">
    <property type="entry name" value="Zn(2)-C6 fungal-type DNA-binding domain"/>
    <property type="match status" value="1"/>
</dbReference>
<evidence type="ECO:0000256" key="1">
    <source>
        <dbReference type="ARBA" id="ARBA00023242"/>
    </source>
</evidence>
<accession>A0A6A6U2T3</accession>
<protein>
    <recommendedName>
        <fullName evidence="3">Zn(2)-C6 fungal-type domain-containing protein</fullName>
    </recommendedName>
</protein>
<dbReference type="InterPro" id="IPR021858">
    <property type="entry name" value="Fun_TF"/>
</dbReference>
<feature type="compositionally biased region" description="Polar residues" evidence="2">
    <location>
        <begin position="467"/>
        <end position="485"/>
    </location>
</feature>
<dbReference type="InterPro" id="IPR053178">
    <property type="entry name" value="Osmoadaptation_assoc"/>
</dbReference>